<reference evidence="10 11" key="2">
    <citation type="submission" date="2018-09" db="EMBL/GenBank/DDBJ databases">
        <title>Genome of Sphaerochaeta halotolerans strain 4-11.</title>
        <authorList>
            <person name="Nazina T.N."/>
            <person name="Sokolova D.S."/>
        </authorList>
    </citation>
    <scope>NUCLEOTIDE SEQUENCE [LARGE SCALE GENOMIC DNA]</scope>
    <source>
        <strain evidence="10 11">4-11</strain>
    </source>
</reference>
<feature type="transmembrane region" description="Helical" evidence="7">
    <location>
        <begin position="181"/>
        <end position="198"/>
    </location>
</feature>
<evidence type="ECO:0000256" key="7">
    <source>
        <dbReference type="SAM" id="Phobius"/>
    </source>
</evidence>
<feature type="transmembrane region" description="Helical" evidence="7">
    <location>
        <begin position="12"/>
        <end position="31"/>
    </location>
</feature>
<dbReference type="Proteomes" id="UP000264002">
    <property type="component" value="Unassembled WGS sequence"/>
</dbReference>
<dbReference type="InterPro" id="IPR036837">
    <property type="entry name" value="Cation_efflux_CTD_sf"/>
</dbReference>
<keyword evidence="5 7" id="KW-1133">Transmembrane helix</keyword>
<feature type="domain" description="Cation efflux protein transmembrane" evidence="8">
    <location>
        <begin position="12"/>
        <end position="203"/>
    </location>
</feature>
<dbReference type="PANTHER" id="PTHR43840">
    <property type="entry name" value="MITOCHONDRIAL METAL TRANSPORTER 1-RELATED"/>
    <property type="match status" value="1"/>
</dbReference>
<feature type="transmembrane region" description="Helical" evidence="7">
    <location>
        <begin position="81"/>
        <end position="103"/>
    </location>
</feature>
<comment type="caution">
    <text evidence="10">The sequence shown here is derived from an EMBL/GenBank/DDBJ whole genome shotgun (WGS) entry which is preliminary data.</text>
</comment>
<dbReference type="SUPFAM" id="SSF160240">
    <property type="entry name" value="Cation efflux protein cytoplasmic domain-like"/>
    <property type="match status" value="1"/>
</dbReference>
<sequence length="293" mass="31562">MKKNLALKISYLNIFSNIVLAISKTTIGFVAHSSALLNDGINNAGDVVSSIIAMIGISAASKESDEDHQYGHERLESVAAILLSGIIMVVGFGLLVDGISTIITGSYQDKPQPGFLAVVAAIVSIIIKQGMFLYTRWAGKKTNSSALMASAWDSQSDVLATTGGLIGIIASRIGYPIADSVAAIIISLFIIRVGIEIFRDGTYKMVDHACPEKTVEEIRLIILDQEGVEGIDLLRTRTFGSRAYVDVEISAEGSQSLVDAHCIAERVHHAIETSFPQVKHCMVHVNPHKTKKQ</sequence>
<dbReference type="InterPro" id="IPR027470">
    <property type="entry name" value="Cation_efflux_CTD"/>
</dbReference>
<dbReference type="GO" id="GO:0008324">
    <property type="term" value="F:monoatomic cation transmembrane transporter activity"/>
    <property type="evidence" value="ECO:0007669"/>
    <property type="project" value="InterPro"/>
</dbReference>
<keyword evidence="3" id="KW-0813">Transport</keyword>
<dbReference type="RefSeq" id="WP_117331007.1">
    <property type="nucleotide sequence ID" value="NZ_QUWK01000011.1"/>
</dbReference>
<protein>
    <submittedName>
        <fullName evidence="10">Cation transporter</fullName>
    </submittedName>
</protein>
<feature type="transmembrane region" description="Helical" evidence="7">
    <location>
        <begin position="115"/>
        <end position="137"/>
    </location>
</feature>
<keyword evidence="6 7" id="KW-0472">Membrane</keyword>
<evidence type="ECO:0000256" key="1">
    <source>
        <dbReference type="ARBA" id="ARBA00004141"/>
    </source>
</evidence>
<dbReference type="InterPro" id="IPR027469">
    <property type="entry name" value="Cation_efflux_TMD_sf"/>
</dbReference>
<dbReference type="Gene3D" id="1.20.1510.10">
    <property type="entry name" value="Cation efflux protein transmembrane domain"/>
    <property type="match status" value="1"/>
</dbReference>
<evidence type="ECO:0000259" key="8">
    <source>
        <dbReference type="Pfam" id="PF01545"/>
    </source>
</evidence>
<dbReference type="SUPFAM" id="SSF161111">
    <property type="entry name" value="Cation efflux protein transmembrane domain-like"/>
    <property type="match status" value="1"/>
</dbReference>
<dbReference type="InterPro" id="IPR002524">
    <property type="entry name" value="Cation_efflux"/>
</dbReference>
<dbReference type="Gene3D" id="3.30.70.1350">
    <property type="entry name" value="Cation efflux protein, cytoplasmic domain"/>
    <property type="match status" value="1"/>
</dbReference>
<dbReference type="FunFam" id="1.20.1510.10:FF:000006">
    <property type="entry name" value="Divalent cation efflux transporter"/>
    <property type="match status" value="1"/>
</dbReference>
<gene>
    <name evidence="10" type="ORF">DYP60_10730</name>
</gene>
<evidence type="ECO:0000313" key="10">
    <source>
        <dbReference type="EMBL" id="RFU94253.1"/>
    </source>
</evidence>
<dbReference type="GO" id="GO:0016020">
    <property type="term" value="C:membrane"/>
    <property type="evidence" value="ECO:0007669"/>
    <property type="project" value="UniProtKB-SubCell"/>
</dbReference>
<evidence type="ECO:0000256" key="2">
    <source>
        <dbReference type="ARBA" id="ARBA00008114"/>
    </source>
</evidence>
<evidence type="ECO:0000256" key="6">
    <source>
        <dbReference type="ARBA" id="ARBA00023136"/>
    </source>
</evidence>
<dbReference type="NCBIfam" id="TIGR01297">
    <property type="entry name" value="CDF"/>
    <property type="match status" value="1"/>
</dbReference>
<evidence type="ECO:0000259" key="9">
    <source>
        <dbReference type="Pfam" id="PF16916"/>
    </source>
</evidence>
<keyword evidence="4 7" id="KW-0812">Transmembrane</keyword>
<evidence type="ECO:0000256" key="3">
    <source>
        <dbReference type="ARBA" id="ARBA00022448"/>
    </source>
</evidence>
<dbReference type="PANTHER" id="PTHR43840:SF15">
    <property type="entry name" value="MITOCHONDRIAL METAL TRANSPORTER 1-RELATED"/>
    <property type="match status" value="1"/>
</dbReference>
<dbReference type="AlphaFoldDB" id="A0A372MFN7"/>
<comment type="similarity">
    <text evidence="2">Belongs to the cation diffusion facilitator (CDF) transporter (TC 2.A.4) family.</text>
</comment>
<reference evidence="11" key="1">
    <citation type="submission" date="2018-08" db="EMBL/GenBank/DDBJ databases">
        <authorList>
            <person name="Grouzdev D.S."/>
            <person name="Krutkina M.S."/>
        </authorList>
    </citation>
    <scope>NUCLEOTIDE SEQUENCE [LARGE SCALE GENOMIC DNA]</scope>
    <source>
        <strain evidence="11">4-11</strain>
    </source>
</reference>
<dbReference type="Pfam" id="PF01545">
    <property type="entry name" value="Cation_efflux"/>
    <property type="match status" value="1"/>
</dbReference>
<proteinExistence type="inferred from homology"/>
<name>A0A372MFN7_9SPIR</name>
<dbReference type="InterPro" id="IPR058533">
    <property type="entry name" value="Cation_efflux_TM"/>
</dbReference>
<dbReference type="Pfam" id="PF16916">
    <property type="entry name" value="ZT_dimer"/>
    <property type="match status" value="1"/>
</dbReference>
<evidence type="ECO:0000313" key="11">
    <source>
        <dbReference type="Proteomes" id="UP000264002"/>
    </source>
</evidence>
<feature type="domain" description="Cation efflux protein cytoplasmic" evidence="9">
    <location>
        <begin position="211"/>
        <end position="288"/>
    </location>
</feature>
<evidence type="ECO:0000256" key="5">
    <source>
        <dbReference type="ARBA" id="ARBA00022989"/>
    </source>
</evidence>
<keyword evidence="11" id="KW-1185">Reference proteome</keyword>
<dbReference type="EMBL" id="QUWK01000011">
    <property type="protein sequence ID" value="RFU94253.1"/>
    <property type="molecule type" value="Genomic_DNA"/>
</dbReference>
<dbReference type="InterPro" id="IPR050291">
    <property type="entry name" value="CDF_Transporter"/>
</dbReference>
<accession>A0A372MFN7</accession>
<comment type="subcellular location">
    <subcellularLocation>
        <location evidence="1">Membrane</location>
        <topology evidence="1">Multi-pass membrane protein</topology>
    </subcellularLocation>
</comment>
<organism evidence="10 11">
    <name type="scientific">Sphaerochaeta halotolerans</name>
    <dbReference type="NCBI Taxonomy" id="2293840"/>
    <lineage>
        <taxon>Bacteria</taxon>
        <taxon>Pseudomonadati</taxon>
        <taxon>Spirochaetota</taxon>
        <taxon>Spirochaetia</taxon>
        <taxon>Spirochaetales</taxon>
        <taxon>Sphaerochaetaceae</taxon>
        <taxon>Sphaerochaeta</taxon>
    </lineage>
</organism>
<evidence type="ECO:0000256" key="4">
    <source>
        <dbReference type="ARBA" id="ARBA00022692"/>
    </source>
</evidence>